<dbReference type="InterPro" id="IPR016161">
    <property type="entry name" value="Ald_DH/histidinol_DH"/>
</dbReference>
<evidence type="ECO:0000256" key="7">
    <source>
        <dbReference type="SAM" id="Phobius"/>
    </source>
</evidence>
<reference evidence="9 10" key="1">
    <citation type="journal article" date="2005" name="Nature">
        <title>Genome sequencing and analysis of Aspergillus oryzae.</title>
        <authorList>
            <person name="Machida M."/>
            <person name="Asai K."/>
            <person name="Sano M."/>
            <person name="Tanaka T."/>
            <person name="Kumagai T."/>
            <person name="Terai G."/>
            <person name="Kusumoto K."/>
            <person name="Arima T."/>
            <person name="Akita O."/>
            <person name="Kashiwagi Y."/>
            <person name="Abe K."/>
            <person name="Gomi K."/>
            <person name="Horiuchi H."/>
            <person name="Kitamoto K."/>
            <person name="Kobayashi T."/>
            <person name="Takeuchi M."/>
            <person name="Denning D.W."/>
            <person name="Galagan J.E."/>
            <person name="Nierman W.C."/>
            <person name="Yu J."/>
            <person name="Archer D.B."/>
            <person name="Bennett J.W."/>
            <person name="Bhatnagar D."/>
            <person name="Cleveland T.E."/>
            <person name="Fedorova N.D."/>
            <person name="Gotoh O."/>
            <person name="Horikawa H."/>
            <person name="Hosoyama A."/>
            <person name="Ichinomiya M."/>
            <person name="Igarashi R."/>
            <person name="Iwashita K."/>
            <person name="Juvvadi P.R."/>
            <person name="Kato M."/>
            <person name="Kato Y."/>
            <person name="Kin T."/>
            <person name="Kokubun A."/>
            <person name="Maeda H."/>
            <person name="Maeyama N."/>
            <person name="Maruyama J."/>
            <person name="Nagasaki H."/>
            <person name="Nakajima T."/>
            <person name="Oda K."/>
            <person name="Okada K."/>
            <person name="Paulsen I."/>
            <person name="Sakamoto K."/>
            <person name="Sawano T."/>
            <person name="Takahashi M."/>
            <person name="Takase K."/>
            <person name="Terabayashi Y."/>
            <person name="Wortman J."/>
            <person name="Yamada O."/>
            <person name="Yamagata Y."/>
            <person name="Anazawa H."/>
            <person name="Hata Y."/>
            <person name="Koide Y."/>
            <person name="Komori T."/>
            <person name="Koyama Y."/>
            <person name="Minetoki T."/>
            <person name="Suharnan S."/>
            <person name="Tanaka A."/>
            <person name="Isono K."/>
            <person name="Kuhara S."/>
            <person name="Ogasawara N."/>
            <person name="Kikuchi H."/>
        </authorList>
    </citation>
    <scope>NUCLEOTIDE SEQUENCE [LARGE SCALE GENOMIC DNA]</scope>
    <source>
        <strain evidence="10">ATCC 42149 / RIB 40</strain>
    </source>
</reference>
<dbReference type="Gene3D" id="3.40.309.10">
    <property type="entry name" value="Aldehyde Dehydrogenase, Chain A, domain 2"/>
    <property type="match status" value="1"/>
</dbReference>
<dbReference type="EMBL" id="AP007175">
    <property type="protein sequence ID" value="BAE66368.1"/>
    <property type="molecule type" value="Genomic_DNA"/>
</dbReference>
<evidence type="ECO:0000313" key="9">
    <source>
        <dbReference type="EMBL" id="BAE66368.1"/>
    </source>
</evidence>
<evidence type="ECO:0000259" key="8">
    <source>
        <dbReference type="Pfam" id="PF00171"/>
    </source>
</evidence>
<dbReference type="RefSeq" id="XP_023094213.1">
    <property type="nucleotide sequence ID" value="XM_023233615.1"/>
</dbReference>
<evidence type="ECO:0000256" key="1">
    <source>
        <dbReference type="ARBA" id="ARBA00009986"/>
    </source>
</evidence>
<feature type="active site" evidence="5">
    <location>
        <position position="242"/>
    </location>
</feature>
<evidence type="ECO:0000256" key="4">
    <source>
        <dbReference type="ARBA" id="ARBA00049194"/>
    </source>
</evidence>
<dbReference type="InterPro" id="IPR016160">
    <property type="entry name" value="Ald_DH_CS_CYS"/>
</dbReference>
<dbReference type="FunFam" id="3.40.309.10:FF:000009">
    <property type="entry name" value="Aldehyde dehydrogenase A"/>
    <property type="match status" value="1"/>
</dbReference>
<evidence type="ECO:0000313" key="10">
    <source>
        <dbReference type="Proteomes" id="UP000006564"/>
    </source>
</evidence>
<dbReference type="PROSITE" id="PS00070">
    <property type="entry name" value="ALDEHYDE_DEHYDR_CYS"/>
    <property type="match status" value="1"/>
</dbReference>
<dbReference type="PANTHER" id="PTHR11699">
    <property type="entry name" value="ALDEHYDE DEHYDROGENASE-RELATED"/>
    <property type="match status" value="1"/>
</dbReference>
<organism evidence="9 10">
    <name type="scientific">Aspergillus oryzae (strain ATCC 42149 / RIB 40)</name>
    <name type="common">Yellow koji mold</name>
    <dbReference type="NCBI Taxonomy" id="510516"/>
    <lineage>
        <taxon>Eukaryota</taxon>
        <taxon>Fungi</taxon>
        <taxon>Dikarya</taxon>
        <taxon>Ascomycota</taxon>
        <taxon>Pezizomycotina</taxon>
        <taxon>Eurotiomycetes</taxon>
        <taxon>Eurotiomycetidae</taxon>
        <taxon>Eurotiales</taxon>
        <taxon>Aspergillaceae</taxon>
        <taxon>Aspergillus</taxon>
        <taxon>Aspergillus subgen. Circumdati</taxon>
    </lineage>
</organism>
<dbReference type="GO" id="GO:0004029">
    <property type="term" value="F:aldehyde dehydrogenase (NAD+) activity"/>
    <property type="evidence" value="ECO:0007669"/>
    <property type="project" value="UniProtKB-EC"/>
</dbReference>
<gene>
    <name evidence="9" type="ORF">AO090010000521</name>
</gene>
<dbReference type="OMA" id="WMPFAGR"/>
<evidence type="ECO:0000256" key="3">
    <source>
        <dbReference type="ARBA" id="ARBA00024226"/>
    </source>
</evidence>
<dbReference type="Gene3D" id="3.40.605.10">
    <property type="entry name" value="Aldehyde Dehydrogenase, Chain A, domain 1"/>
    <property type="match status" value="1"/>
</dbReference>
<dbReference type="PROSITE" id="PS00687">
    <property type="entry name" value="ALDEHYDE_DEHYDR_GLU"/>
    <property type="match status" value="1"/>
</dbReference>
<dbReference type="InterPro" id="IPR016163">
    <property type="entry name" value="Ald_DH_C"/>
</dbReference>
<name>Q2TWK5_ASPOR</name>
<dbReference type="InterPro" id="IPR016162">
    <property type="entry name" value="Ald_DH_N"/>
</dbReference>
<keyword evidence="7" id="KW-0472">Membrane</keyword>
<dbReference type="KEGG" id="aor:AO090010000521"/>
<proteinExistence type="inferred from homology"/>
<dbReference type="Proteomes" id="UP000006564">
    <property type="component" value="Chromosome 8"/>
</dbReference>
<keyword evidence="7" id="KW-1133">Transmembrane helix</keyword>
<keyword evidence="2 6" id="KW-0560">Oxidoreductase</keyword>
<dbReference type="EC" id="1.2.1.3" evidence="3"/>
<dbReference type="InterPro" id="IPR015590">
    <property type="entry name" value="Aldehyde_DH_dom"/>
</dbReference>
<dbReference type="InterPro" id="IPR029510">
    <property type="entry name" value="Ald_DH_CS_GLU"/>
</dbReference>
<dbReference type="STRING" id="510516.Q2TWK5"/>
<dbReference type="Pfam" id="PF00171">
    <property type="entry name" value="Aldedh"/>
    <property type="match status" value="1"/>
</dbReference>
<dbReference type="HOGENOM" id="CLU_005391_1_0_1"/>
<keyword evidence="7" id="KW-0812">Transmembrane</keyword>
<evidence type="ECO:0000256" key="5">
    <source>
        <dbReference type="PROSITE-ProRule" id="PRU10007"/>
    </source>
</evidence>
<accession>Q2TWK5</accession>
<evidence type="ECO:0000256" key="2">
    <source>
        <dbReference type="ARBA" id="ARBA00023002"/>
    </source>
</evidence>
<sequence length="487" mass="53548">MEAGRYIWIAKSSRLDLECRFSILCLAKDQGTAHSGLICTLSPSTNTVVYERGETTTPEAENRKEIVTKALGLIQERKQSLGEELTVQMGRPIAFGAKEVETMQKRADYLLKIAEDALQPIPGQSEAGFRRWIEKEPVGRILIIFAWNFPYLIIVNSLIPALLARNPVILKPSPQAPLVGDRIKEIFDEAGLPPAVLQVIHSGSTKVLKEFNINLVTFTGSTQGGRWIREATASRFVPVSLELGGNDPAYVRPDADIRYVAEQLLDGAVFNAGQRCCAVERVYVHTDIHDAFVAEVQKELAQYKPGDLSGKTVNVGPVISRAAQKSANSQIQDALAKGAVNSTSRNPTFTSAPREGNYVVPTELTQVNHDMVVMKEETFGPVLPIMRVSSDEEAVQLMNDSDYGLTASVWTQDLATGERLLKLLDAGTVFINRCDYPNPVSIPALHTNLSEVANHRIQDLAWTGWKNSGMGHTLVPKAFDPFVKLKS</sequence>
<dbReference type="EMBL" id="BA000056">
    <property type="protein sequence ID" value="BAE66368.1"/>
    <property type="molecule type" value="Genomic_DNA"/>
</dbReference>
<dbReference type="GeneID" id="5999635"/>
<protein>
    <recommendedName>
        <fullName evidence="3">aldehyde dehydrogenase (NAD(+))</fullName>
        <ecNumber evidence="3">1.2.1.3</ecNumber>
    </recommendedName>
</protein>
<feature type="domain" description="Aldehyde dehydrogenase" evidence="8">
    <location>
        <begin position="59"/>
        <end position="486"/>
    </location>
</feature>
<dbReference type="VEuPathDB" id="FungiDB:AO090010000521"/>
<keyword evidence="10" id="KW-1185">Reference proteome</keyword>
<comment type="catalytic activity">
    <reaction evidence="4">
        <text>an aldehyde + NAD(+) + H2O = a carboxylate + NADH + 2 H(+)</text>
        <dbReference type="Rhea" id="RHEA:16185"/>
        <dbReference type="ChEBI" id="CHEBI:15377"/>
        <dbReference type="ChEBI" id="CHEBI:15378"/>
        <dbReference type="ChEBI" id="CHEBI:17478"/>
        <dbReference type="ChEBI" id="CHEBI:29067"/>
        <dbReference type="ChEBI" id="CHEBI:57540"/>
        <dbReference type="ChEBI" id="CHEBI:57945"/>
        <dbReference type="EC" id="1.2.1.3"/>
    </reaction>
</comment>
<dbReference type="AlphaFoldDB" id="Q2TWK5"/>
<dbReference type="SUPFAM" id="SSF53720">
    <property type="entry name" value="ALDH-like"/>
    <property type="match status" value="1"/>
</dbReference>
<feature type="transmembrane region" description="Helical" evidence="7">
    <location>
        <begin position="141"/>
        <end position="163"/>
    </location>
</feature>
<evidence type="ECO:0000256" key="6">
    <source>
        <dbReference type="RuleBase" id="RU003345"/>
    </source>
</evidence>
<comment type="similarity">
    <text evidence="1 6">Belongs to the aldehyde dehydrogenase family.</text>
</comment>